<comment type="similarity">
    <text evidence="1">Belongs to the free Met sulfoxide reductase family.</text>
</comment>
<feature type="domain" description="GAF" evidence="2">
    <location>
        <begin position="34"/>
        <end position="153"/>
    </location>
</feature>
<dbReference type="STRING" id="1888995.BD935_01315"/>
<dbReference type="EMBL" id="MIZA01000019">
    <property type="protein sequence ID" value="OIR19023.1"/>
    <property type="molecule type" value="Genomic_DNA"/>
</dbReference>
<evidence type="ECO:0000256" key="1">
    <source>
        <dbReference type="ARBA" id="ARBA00038454"/>
    </source>
</evidence>
<evidence type="ECO:0000259" key="2">
    <source>
        <dbReference type="Pfam" id="PF01590"/>
    </source>
</evidence>
<gene>
    <name evidence="3" type="ORF">BD935_01315</name>
</gene>
<dbReference type="Pfam" id="PF01590">
    <property type="entry name" value="GAF"/>
    <property type="match status" value="1"/>
</dbReference>
<sequence length="158" mass="17709">MNETIKSKENYELVQLKIESLLEDESDWVSAMATVVSELHNNFSHFNWTGFYRVTSPSLLKIGPYQGTHGCLTIPFSKGICGAAAREKQTQLVPDVHEREDHIACSSSTLSEIVIPVLDSNQNVLAVLDIDSDTENAFSSFDKDFLEKLCKYLGKKYS</sequence>
<accession>A0A1J5TDP8</accession>
<dbReference type="GO" id="GO:0005829">
    <property type="term" value="C:cytosol"/>
    <property type="evidence" value="ECO:0007669"/>
    <property type="project" value="TreeGrafter"/>
</dbReference>
<dbReference type="Gene3D" id="3.30.450.40">
    <property type="match status" value="1"/>
</dbReference>
<reference evidence="3 4" key="1">
    <citation type="submission" date="2016-08" db="EMBL/GenBank/DDBJ databases">
        <title>New Insights into Marine Group III Euryarchaeota, from dark to light.</title>
        <authorList>
            <person name="Haro-Moreno J.M."/>
            <person name="Rodriguez-Valera F."/>
            <person name="Lopez-Garcia P."/>
            <person name="Moreira D."/>
            <person name="Martin-Cuadrado A.B."/>
        </authorList>
    </citation>
    <scope>NUCLEOTIDE SEQUENCE [LARGE SCALE GENOMIC DNA]</scope>
    <source>
        <strain evidence="3">CG-Epi1</strain>
    </source>
</reference>
<dbReference type="InterPro" id="IPR051330">
    <property type="entry name" value="Phosphatase_reg/MetRdx"/>
</dbReference>
<comment type="caution">
    <text evidence="3">The sequence shown here is derived from an EMBL/GenBank/DDBJ whole genome shotgun (WGS) entry which is preliminary data.</text>
</comment>
<dbReference type="PANTHER" id="PTHR21021:SF15">
    <property type="entry name" value="FREE METHIONINE-R-SULFOXIDE REDUCTASE"/>
    <property type="match status" value="1"/>
</dbReference>
<dbReference type="InterPro" id="IPR003018">
    <property type="entry name" value="GAF"/>
</dbReference>
<organism evidence="3 4">
    <name type="scientific">Marine Group III euryarchaeote CG-Epi1</name>
    <dbReference type="NCBI Taxonomy" id="1888995"/>
    <lineage>
        <taxon>Archaea</taxon>
        <taxon>Methanobacteriati</taxon>
        <taxon>Thermoplasmatota</taxon>
        <taxon>Thermoplasmata</taxon>
        <taxon>Candidatus Thermoprofundales</taxon>
    </lineage>
</organism>
<name>A0A1J5TDP8_9ARCH</name>
<dbReference type="InterPro" id="IPR029016">
    <property type="entry name" value="GAF-like_dom_sf"/>
</dbReference>
<protein>
    <recommendedName>
        <fullName evidence="2">GAF domain-containing protein</fullName>
    </recommendedName>
</protein>
<dbReference type="SUPFAM" id="SSF55781">
    <property type="entry name" value="GAF domain-like"/>
    <property type="match status" value="1"/>
</dbReference>
<dbReference type="GO" id="GO:0033745">
    <property type="term" value="F:L-methionine-(R)-S-oxide reductase activity"/>
    <property type="evidence" value="ECO:0007669"/>
    <property type="project" value="TreeGrafter"/>
</dbReference>
<dbReference type="Proteomes" id="UP000183080">
    <property type="component" value="Unassembled WGS sequence"/>
</dbReference>
<evidence type="ECO:0000313" key="3">
    <source>
        <dbReference type="EMBL" id="OIR19023.1"/>
    </source>
</evidence>
<evidence type="ECO:0000313" key="4">
    <source>
        <dbReference type="Proteomes" id="UP000183080"/>
    </source>
</evidence>
<proteinExistence type="inferred from homology"/>
<dbReference type="PANTHER" id="PTHR21021">
    <property type="entry name" value="GAF/PUTATIVE CYTOSKELETAL PROTEIN"/>
    <property type="match status" value="1"/>
</dbReference>
<dbReference type="AlphaFoldDB" id="A0A1J5TDP8"/>